<dbReference type="InterPro" id="IPR014729">
    <property type="entry name" value="Rossmann-like_a/b/a_fold"/>
</dbReference>
<dbReference type="SUPFAM" id="SSF52402">
    <property type="entry name" value="Adenine nucleotide alpha hydrolases-like"/>
    <property type="match status" value="1"/>
</dbReference>
<dbReference type="Proteomes" id="UP001597024">
    <property type="component" value="Unassembled WGS sequence"/>
</dbReference>
<dbReference type="PANTHER" id="PTHR43284">
    <property type="entry name" value="ASPARAGINE SYNTHETASE (GLUTAMINE-HYDROLYZING)"/>
    <property type="match status" value="1"/>
</dbReference>
<dbReference type="Pfam" id="PF00733">
    <property type="entry name" value="Asn_synthase"/>
    <property type="match status" value="1"/>
</dbReference>
<evidence type="ECO:0000256" key="4">
    <source>
        <dbReference type="ARBA" id="ARBA00048741"/>
    </source>
</evidence>
<proteinExistence type="predicted"/>
<evidence type="ECO:0000256" key="1">
    <source>
        <dbReference type="ARBA" id="ARBA00005187"/>
    </source>
</evidence>
<comment type="pathway">
    <text evidence="1">Amino-acid biosynthesis; L-asparagine biosynthesis; L-asparagine from L-aspartate (L-Gln route): step 1/1.</text>
</comment>
<protein>
    <recommendedName>
        <fullName evidence="2">asparagine synthase (glutamine-hydrolyzing)</fullName>
        <ecNumber evidence="2">6.3.5.4</ecNumber>
    </recommendedName>
</protein>
<organism evidence="6 7">
    <name type="scientific">Streptosporangium algeriense</name>
    <dbReference type="NCBI Taxonomy" id="1682748"/>
    <lineage>
        <taxon>Bacteria</taxon>
        <taxon>Bacillati</taxon>
        <taxon>Actinomycetota</taxon>
        <taxon>Actinomycetes</taxon>
        <taxon>Streptosporangiales</taxon>
        <taxon>Streptosporangiaceae</taxon>
        <taxon>Streptosporangium</taxon>
    </lineage>
</organism>
<dbReference type="EC" id="6.3.5.4" evidence="2"/>
<dbReference type="EMBL" id="JBHTHX010000322">
    <property type="protein sequence ID" value="MFD0885270.1"/>
    <property type="molecule type" value="Genomic_DNA"/>
</dbReference>
<sequence length="602" mass="65900">MPVVVLPDIPLRPALVNEIVKHAGEILFRHPSGFPWIIGGDGRGVVHAGNRDIDVILLGNSGSAFTESDLARLVGDRKTVTELDSIAERLVEGDLLLFARENTRMRSQGPLLLTRALCWAMVDGVPLISDDQHTLRSLAGLRPDPAVLASRLTDAEITHAYGLRSVWKGVHVTGPGEWLDSRHDRAPARTVWWRPPHPGRSVDDLAEELRQAVTEALRLRTAGHQEISADLSGGLDSTTLCFFLADLGLKPHTLFLASANIANNDHRWAGRAAAELGVDHRSVPYGSVIPHLLDERTGTVATAPEGPGIANAALASVPMIEEVMKETGTTLHLNGHAGDALFGSVSTMLWSLFHSREKGRYRRTWRFRVLNRHPLGQTVRMLAGNGSYLDDLRRIARHDFGVRDEGVAAYSRWVPLPKVHPALTETAREHLRGLAADAVLGERGAFSEDRTVNQILDYLVVHGNVVRRMNQAATPGGITFDSPYLDRRVVEAALALGIGARSHQYPAKPLLAAARPPAMALDYFTRPDKGDYTAEVFAQHQAVKPVLRRLFADGSALEDLGLVSAERVLRLAERYTTSGTAYTDLDNIVIAERWLRSVGQGE</sequence>
<evidence type="ECO:0000256" key="2">
    <source>
        <dbReference type="ARBA" id="ARBA00012737"/>
    </source>
</evidence>
<evidence type="ECO:0000256" key="3">
    <source>
        <dbReference type="ARBA" id="ARBA00022888"/>
    </source>
</evidence>
<dbReference type="Gene3D" id="3.40.50.620">
    <property type="entry name" value="HUPs"/>
    <property type="match status" value="1"/>
</dbReference>
<feature type="domain" description="Asparagine synthetase" evidence="5">
    <location>
        <begin position="208"/>
        <end position="595"/>
    </location>
</feature>
<comment type="catalytic activity">
    <reaction evidence="4">
        <text>L-aspartate + L-glutamine + ATP + H2O = L-asparagine + L-glutamate + AMP + diphosphate + H(+)</text>
        <dbReference type="Rhea" id="RHEA:12228"/>
        <dbReference type="ChEBI" id="CHEBI:15377"/>
        <dbReference type="ChEBI" id="CHEBI:15378"/>
        <dbReference type="ChEBI" id="CHEBI:29985"/>
        <dbReference type="ChEBI" id="CHEBI:29991"/>
        <dbReference type="ChEBI" id="CHEBI:30616"/>
        <dbReference type="ChEBI" id="CHEBI:33019"/>
        <dbReference type="ChEBI" id="CHEBI:58048"/>
        <dbReference type="ChEBI" id="CHEBI:58359"/>
        <dbReference type="ChEBI" id="CHEBI:456215"/>
        <dbReference type="EC" id="6.3.5.4"/>
    </reaction>
</comment>
<evidence type="ECO:0000313" key="6">
    <source>
        <dbReference type="EMBL" id="MFD0885270.1"/>
    </source>
</evidence>
<evidence type="ECO:0000259" key="5">
    <source>
        <dbReference type="Pfam" id="PF00733"/>
    </source>
</evidence>
<gene>
    <name evidence="6" type="ORF">ACFQ08_12010</name>
</gene>
<name>A0ABW3DMZ8_9ACTN</name>
<keyword evidence="3" id="KW-0061">Asparagine biosynthesis</keyword>
<comment type="caution">
    <text evidence="6">The sequence shown here is derived from an EMBL/GenBank/DDBJ whole genome shotgun (WGS) entry which is preliminary data.</text>
</comment>
<evidence type="ECO:0000313" key="7">
    <source>
        <dbReference type="Proteomes" id="UP001597024"/>
    </source>
</evidence>
<keyword evidence="7" id="KW-1185">Reference proteome</keyword>
<accession>A0ABW3DMZ8</accession>
<dbReference type="PANTHER" id="PTHR43284:SF1">
    <property type="entry name" value="ASPARAGINE SYNTHETASE"/>
    <property type="match status" value="1"/>
</dbReference>
<reference evidence="7" key="1">
    <citation type="journal article" date="2019" name="Int. J. Syst. Evol. Microbiol.">
        <title>The Global Catalogue of Microorganisms (GCM) 10K type strain sequencing project: providing services to taxonomists for standard genome sequencing and annotation.</title>
        <authorList>
            <consortium name="The Broad Institute Genomics Platform"/>
            <consortium name="The Broad Institute Genome Sequencing Center for Infectious Disease"/>
            <person name="Wu L."/>
            <person name="Ma J."/>
        </authorList>
    </citation>
    <scope>NUCLEOTIDE SEQUENCE [LARGE SCALE GENOMIC DNA]</scope>
    <source>
        <strain evidence="7">CCUG 62974</strain>
    </source>
</reference>
<dbReference type="InterPro" id="IPR001962">
    <property type="entry name" value="Asn_synthase"/>
</dbReference>
<keyword evidence="3" id="KW-0028">Amino-acid biosynthesis</keyword>
<dbReference type="InterPro" id="IPR051786">
    <property type="entry name" value="ASN_synthetase/amidase"/>
</dbReference>